<protein>
    <submittedName>
        <fullName evidence="10">Cytochrome P450, family 2, subfamily J</fullName>
        <ecNumber evidence="10">1.14.14.1</ecNumber>
    </submittedName>
</protein>
<evidence type="ECO:0000256" key="5">
    <source>
        <dbReference type="ARBA" id="ARBA00023004"/>
    </source>
</evidence>
<evidence type="ECO:0000256" key="7">
    <source>
        <dbReference type="PIRSR" id="PIRSR602401-1"/>
    </source>
</evidence>
<keyword evidence="9" id="KW-0472">Membrane</keyword>
<keyword evidence="7 8" id="KW-0349">Heme</keyword>
<dbReference type="OrthoDB" id="2789670at2759"/>
<keyword evidence="11" id="KW-1185">Reference proteome</keyword>
<dbReference type="Gene3D" id="1.10.630.10">
    <property type="entry name" value="Cytochrome P450"/>
    <property type="match status" value="1"/>
</dbReference>
<dbReference type="EMBL" id="UYJE01008499">
    <property type="protein sequence ID" value="VDI64371.1"/>
    <property type="molecule type" value="Genomic_DNA"/>
</dbReference>
<evidence type="ECO:0000256" key="6">
    <source>
        <dbReference type="ARBA" id="ARBA00023033"/>
    </source>
</evidence>
<dbReference type="Proteomes" id="UP000596742">
    <property type="component" value="Unassembled WGS sequence"/>
</dbReference>
<reference evidence="10" key="1">
    <citation type="submission" date="2018-11" db="EMBL/GenBank/DDBJ databases">
        <authorList>
            <person name="Alioto T."/>
            <person name="Alioto T."/>
        </authorList>
    </citation>
    <scope>NUCLEOTIDE SEQUENCE</scope>
</reference>
<accession>A0A8B6GIK3</accession>
<organism evidence="10 11">
    <name type="scientific">Mytilus galloprovincialis</name>
    <name type="common">Mediterranean mussel</name>
    <dbReference type="NCBI Taxonomy" id="29158"/>
    <lineage>
        <taxon>Eukaryota</taxon>
        <taxon>Metazoa</taxon>
        <taxon>Spiralia</taxon>
        <taxon>Lophotrochozoa</taxon>
        <taxon>Mollusca</taxon>
        <taxon>Bivalvia</taxon>
        <taxon>Autobranchia</taxon>
        <taxon>Pteriomorphia</taxon>
        <taxon>Mytilida</taxon>
        <taxon>Mytiloidea</taxon>
        <taxon>Mytilidae</taxon>
        <taxon>Mytilinae</taxon>
        <taxon>Mytilus</taxon>
    </lineage>
</organism>
<dbReference type="FunFam" id="1.10.630.10:FF:000036">
    <property type="entry name" value="CYtochrome P450 family"/>
    <property type="match status" value="1"/>
</dbReference>
<dbReference type="InterPro" id="IPR036396">
    <property type="entry name" value="Cyt_P450_sf"/>
</dbReference>
<gene>
    <name evidence="10" type="ORF">MGAL_10B088209</name>
</gene>
<evidence type="ECO:0000256" key="3">
    <source>
        <dbReference type="ARBA" id="ARBA00022723"/>
    </source>
</evidence>
<comment type="cofactor">
    <cofactor evidence="1 7">
        <name>heme</name>
        <dbReference type="ChEBI" id="CHEBI:30413"/>
    </cofactor>
</comment>
<sequence>MLSHCFNLFNYLNLSSFFIFTIALSTTYIMWNTYLNGRVNIPGPIPWPIVGNLPMLLRTKNPNKLFLELRMKYGDIVYFTLGSQSFVLCFGFKLIHDVLVKYGDKTKFRPLWLRSFVKLLKGQASLVFSNGQEWVAGRKFTVAALKDFGVGSKSIEERIHEETRYLVDFFSKSQNSSIDASKLFPKVASNVVSNIIFGDRFDHEDPDFIRLLENVQFIIEQNSPFRPDNFFPILEVFRTTNQLQAAVERFNETKKYIRRRIDKQRLTFDPCVIRNFLDLYLAQEGKQDSKISESYLFNTIVDMYFAGTDTTSVALQWCMLYMLKFPGVQHKCRSEILEVIGDNRLPKLSDREDLSYVNATLHEIQRIATTAPMAVPHTTLEDIYIEGKLIPKKSILLCDLMSVHLDPIVWNEPDIFRPERFLDDKGHFLKRENFCPFSLGPRQCVGKHLGEAELFLIFTSLLQRFDIIKANPEQTLSTEGKQTFATLEPQPFKMQFVIRN</sequence>
<keyword evidence="9" id="KW-1133">Transmembrane helix</keyword>
<evidence type="ECO:0000256" key="4">
    <source>
        <dbReference type="ARBA" id="ARBA00023002"/>
    </source>
</evidence>
<keyword evidence="3 7" id="KW-0479">Metal-binding</keyword>
<dbReference type="InterPro" id="IPR002401">
    <property type="entry name" value="Cyt_P450_E_grp-I"/>
</dbReference>
<evidence type="ECO:0000256" key="1">
    <source>
        <dbReference type="ARBA" id="ARBA00001971"/>
    </source>
</evidence>
<name>A0A8B6GIK3_MYTGA</name>
<dbReference type="SUPFAM" id="SSF48264">
    <property type="entry name" value="Cytochrome P450"/>
    <property type="match status" value="1"/>
</dbReference>
<keyword evidence="5 7" id="KW-0408">Iron</keyword>
<proteinExistence type="inferred from homology"/>
<dbReference type="InterPro" id="IPR001128">
    <property type="entry name" value="Cyt_P450"/>
</dbReference>
<dbReference type="InterPro" id="IPR017972">
    <property type="entry name" value="Cyt_P450_CS"/>
</dbReference>
<keyword evidence="9" id="KW-0812">Transmembrane</keyword>
<dbReference type="GO" id="GO:0005506">
    <property type="term" value="F:iron ion binding"/>
    <property type="evidence" value="ECO:0007669"/>
    <property type="project" value="InterPro"/>
</dbReference>
<keyword evidence="4 8" id="KW-0560">Oxidoreductase</keyword>
<evidence type="ECO:0000256" key="9">
    <source>
        <dbReference type="SAM" id="Phobius"/>
    </source>
</evidence>
<keyword evidence="6 8" id="KW-0503">Monooxygenase</keyword>
<evidence type="ECO:0000256" key="2">
    <source>
        <dbReference type="ARBA" id="ARBA00010617"/>
    </source>
</evidence>
<dbReference type="AlphaFoldDB" id="A0A8B6GIK3"/>
<comment type="caution">
    <text evidence="10">The sequence shown here is derived from an EMBL/GenBank/DDBJ whole genome shotgun (WGS) entry which is preliminary data.</text>
</comment>
<dbReference type="Pfam" id="PF00067">
    <property type="entry name" value="p450"/>
    <property type="match status" value="1"/>
</dbReference>
<evidence type="ECO:0000313" key="10">
    <source>
        <dbReference type="EMBL" id="VDI64371.1"/>
    </source>
</evidence>
<dbReference type="InterPro" id="IPR050182">
    <property type="entry name" value="Cytochrome_P450_fam2"/>
</dbReference>
<dbReference type="PRINTS" id="PR00385">
    <property type="entry name" value="P450"/>
</dbReference>
<evidence type="ECO:0000313" key="11">
    <source>
        <dbReference type="Proteomes" id="UP000596742"/>
    </source>
</evidence>
<dbReference type="EC" id="1.14.14.1" evidence="10"/>
<dbReference type="PANTHER" id="PTHR24300">
    <property type="entry name" value="CYTOCHROME P450 508A4-RELATED"/>
    <property type="match status" value="1"/>
</dbReference>
<dbReference type="PRINTS" id="PR00463">
    <property type="entry name" value="EP450I"/>
</dbReference>
<dbReference type="GO" id="GO:0020037">
    <property type="term" value="F:heme binding"/>
    <property type="evidence" value="ECO:0007669"/>
    <property type="project" value="InterPro"/>
</dbReference>
<dbReference type="PROSITE" id="PS00086">
    <property type="entry name" value="CYTOCHROME_P450"/>
    <property type="match status" value="1"/>
</dbReference>
<dbReference type="GO" id="GO:0016712">
    <property type="term" value="F:oxidoreductase activity, acting on paired donors, with incorporation or reduction of molecular oxygen, reduced flavin or flavoprotein as one donor, and incorporation of one atom of oxygen"/>
    <property type="evidence" value="ECO:0007669"/>
    <property type="project" value="UniProtKB-EC"/>
</dbReference>
<feature type="transmembrane region" description="Helical" evidence="9">
    <location>
        <begin position="12"/>
        <end position="31"/>
    </location>
</feature>
<evidence type="ECO:0000256" key="8">
    <source>
        <dbReference type="RuleBase" id="RU000461"/>
    </source>
</evidence>
<feature type="binding site" description="axial binding residue" evidence="7">
    <location>
        <position position="444"/>
    </location>
    <ligand>
        <name>heme</name>
        <dbReference type="ChEBI" id="CHEBI:30413"/>
    </ligand>
    <ligandPart>
        <name>Fe</name>
        <dbReference type="ChEBI" id="CHEBI:18248"/>
    </ligandPart>
</feature>
<comment type="similarity">
    <text evidence="2 8">Belongs to the cytochrome P450 family.</text>
</comment>